<gene>
    <name evidence="1" type="ORF">Spa11_17960</name>
</gene>
<protein>
    <submittedName>
        <fullName evidence="1">Uncharacterized protein</fullName>
    </submittedName>
</protein>
<name>A0A518K731_9BACT</name>
<evidence type="ECO:0000313" key="2">
    <source>
        <dbReference type="Proteomes" id="UP000316426"/>
    </source>
</evidence>
<accession>A0A518K731</accession>
<reference evidence="1 2" key="1">
    <citation type="submission" date="2019-02" db="EMBL/GenBank/DDBJ databases">
        <title>Deep-cultivation of Planctomycetes and their phenomic and genomic characterization uncovers novel biology.</title>
        <authorList>
            <person name="Wiegand S."/>
            <person name="Jogler M."/>
            <person name="Boedeker C."/>
            <person name="Pinto D."/>
            <person name="Vollmers J."/>
            <person name="Rivas-Marin E."/>
            <person name="Kohn T."/>
            <person name="Peeters S.H."/>
            <person name="Heuer A."/>
            <person name="Rast P."/>
            <person name="Oberbeckmann S."/>
            <person name="Bunk B."/>
            <person name="Jeske O."/>
            <person name="Meyerdierks A."/>
            <person name="Storesund J.E."/>
            <person name="Kallscheuer N."/>
            <person name="Luecker S."/>
            <person name="Lage O.M."/>
            <person name="Pohl T."/>
            <person name="Merkel B.J."/>
            <person name="Hornburger P."/>
            <person name="Mueller R.-W."/>
            <person name="Bruemmer F."/>
            <person name="Labrenz M."/>
            <person name="Spormann A.M."/>
            <person name="Op den Camp H."/>
            <person name="Overmann J."/>
            <person name="Amann R."/>
            <person name="Jetten M.S.M."/>
            <person name="Mascher T."/>
            <person name="Medema M.H."/>
            <person name="Devos D.P."/>
            <person name="Kaster A.-K."/>
            <person name="Ovreas L."/>
            <person name="Rohde M."/>
            <person name="Galperin M.Y."/>
            <person name="Jogler C."/>
        </authorList>
    </citation>
    <scope>NUCLEOTIDE SEQUENCE [LARGE SCALE GENOMIC DNA]</scope>
    <source>
        <strain evidence="1 2">Spa11</strain>
    </source>
</reference>
<sequence>MEELAELSDDADTSTLVVPIVPLSRLSAVTLPATNTAVPEAPAPAAPATLSASELAAREWPALRASILDIAATLDRLDRLDAAAGPTEGPSEARTQAETLLRLLLENNDGNRARRVLERLSRPYDPNWRDAFAISADS</sequence>
<proteinExistence type="predicted"/>
<dbReference type="AlphaFoldDB" id="A0A518K731"/>
<dbReference type="EMBL" id="CP036349">
    <property type="protein sequence ID" value="QDV73598.1"/>
    <property type="molecule type" value="Genomic_DNA"/>
</dbReference>
<dbReference type="KEGG" id="bmei:Spa11_17960"/>
<evidence type="ECO:0000313" key="1">
    <source>
        <dbReference type="EMBL" id="QDV73598.1"/>
    </source>
</evidence>
<organism evidence="1 2">
    <name type="scientific">Botrimarina mediterranea</name>
    <dbReference type="NCBI Taxonomy" id="2528022"/>
    <lineage>
        <taxon>Bacteria</taxon>
        <taxon>Pseudomonadati</taxon>
        <taxon>Planctomycetota</taxon>
        <taxon>Planctomycetia</taxon>
        <taxon>Pirellulales</taxon>
        <taxon>Lacipirellulaceae</taxon>
        <taxon>Botrimarina</taxon>
    </lineage>
</organism>
<keyword evidence="2" id="KW-1185">Reference proteome</keyword>
<dbReference type="Proteomes" id="UP000316426">
    <property type="component" value="Chromosome"/>
</dbReference>